<proteinExistence type="predicted"/>
<reference evidence="1" key="2">
    <citation type="submission" date="2025-09" db="UniProtKB">
        <authorList>
            <consortium name="EnsemblPlants"/>
        </authorList>
    </citation>
    <scope>IDENTIFICATION</scope>
</reference>
<organism evidence="1 2">
    <name type="scientific">Avena sativa</name>
    <name type="common">Oat</name>
    <dbReference type="NCBI Taxonomy" id="4498"/>
    <lineage>
        <taxon>Eukaryota</taxon>
        <taxon>Viridiplantae</taxon>
        <taxon>Streptophyta</taxon>
        <taxon>Embryophyta</taxon>
        <taxon>Tracheophyta</taxon>
        <taxon>Spermatophyta</taxon>
        <taxon>Magnoliopsida</taxon>
        <taxon>Liliopsida</taxon>
        <taxon>Poales</taxon>
        <taxon>Poaceae</taxon>
        <taxon>BOP clade</taxon>
        <taxon>Pooideae</taxon>
        <taxon>Poodae</taxon>
        <taxon>Poeae</taxon>
        <taxon>Poeae Chloroplast Group 1 (Aveneae type)</taxon>
        <taxon>Aveninae</taxon>
        <taxon>Avena</taxon>
    </lineage>
</organism>
<name>A0ACD5TWZ7_AVESA</name>
<protein>
    <submittedName>
        <fullName evidence="1">Uncharacterized protein</fullName>
    </submittedName>
</protein>
<dbReference type="EnsemblPlants" id="AVESA.00010b.r2.1DG0139340.1">
    <property type="protein sequence ID" value="AVESA.00010b.r2.1DG0139340.1.CDS.1"/>
    <property type="gene ID" value="AVESA.00010b.r2.1DG0139340"/>
</dbReference>
<reference evidence="1" key="1">
    <citation type="submission" date="2021-05" db="EMBL/GenBank/DDBJ databases">
        <authorList>
            <person name="Scholz U."/>
            <person name="Mascher M."/>
            <person name="Fiebig A."/>
        </authorList>
    </citation>
    <scope>NUCLEOTIDE SEQUENCE [LARGE SCALE GENOMIC DNA]</scope>
</reference>
<keyword evidence="2" id="KW-1185">Reference proteome</keyword>
<sequence length="315" mass="36255">MNYANVRAEEMAYYPTQFLREDGATWWDMHRSINNNRACKICGDIGHTYKEHQDQCPYCDASHPFKECPTSQVTCFLCEGNNHIPALCQLYSTVQQMNQQISDGMEQALEKMHEHTRSTTKAEDSVKPQETPPNITTKCCYSCGEEGHLSRNCLKKRERFPEAEVEYEEQELRDLLALERPKRKKDHKRKSTSHEHNSTPCQKQRTSSQLPHQHDGISLSKHNGHNHRNGNGENIINGKKDLRQKDLSQVLCSKCQNLGHYATTCSEKEGKGNMNIENGSNKKPKRELSQVTCYNCRNEGHYSNNCPEKKLRDAK</sequence>
<evidence type="ECO:0000313" key="2">
    <source>
        <dbReference type="Proteomes" id="UP001732700"/>
    </source>
</evidence>
<evidence type="ECO:0000313" key="1">
    <source>
        <dbReference type="EnsemblPlants" id="AVESA.00010b.r2.1DG0139340.1.CDS.1"/>
    </source>
</evidence>
<accession>A0ACD5TWZ7</accession>
<dbReference type="Proteomes" id="UP001732700">
    <property type="component" value="Chromosome 1D"/>
</dbReference>